<keyword evidence="7" id="KW-1005">Bacterial flagellum biogenesis</keyword>
<keyword evidence="9" id="KW-1185">Reference proteome</keyword>
<evidence type="ECO:0000256" key="2">
    <source>
        <dbReference type="ARBA" id="ARBA00008835"/>
    </source>
</evidence>
<accession>A0A0S4N5M7</accession>
<dbReference type="Proteomes" id="UP000320623">
    <property type="component" value="Unassembled WGS sequence"/>
</dbReference>
<dbReference type="GO" id="GO:0009306">
    <property type="term" value="P:protein secretion"/>
    <property type="evidence" value="ECO:0007669"/>
    <property type="project" value="InterPro"/>
</dbReference>
<dbReference type="AlphaFoldDB" id="A0A0S4N5M7"/>
<name>A0A0S4N5M7_9BACT</name>
<proteinExistence type="inferred from homology"/>
<feature type="transmembrane region" description="Helical" evidence="7">
    <location>
        <begin position="66"/>
        <end position="83"/>
    </location>
</feature>
<evidence type="ECO:0000313" key="8">
    <source>
        <dbReference type="EMBL" id="CUU06615.1"/>
    </source>
</evidence>
<dbReference type="Pfam" id="PF00771">
    <property type="entry name" value="FHIPEP"/>
    <property type="match status" value="1"/>
</dbReference>
<dbReference type="PROSITE" id="PS00994">
    <property type="entry name" value="FHIPEP"/>
    <property type="match status" value="1"/>
</dbReference>
<dbReference type="InterPro" id="IPR042193">
    <property type="entry name" value="FHIPEP_3"/>
</dbReference>
<dbReference type="STRING" id="1643428.GCA_001442855_01535"/>
<keyword evidence="8" id="KW-0966">Cell projection</keyword>
<keyword evidence="7" id="KW-0813">Transport</keyword>
<dbReference type="InterPro" id="IPR025505">
    <property type="entry name" value="FHIPEP_CS"/>
</dbReference>
<feature type="transmembrane region" description="Helical" evidence="7">
    <location>
        <begin position="41"/>
        <end position="60"/>
    </location>
</feature>
<keyword evidence="6 7" id="KW-0472">Membrane</keyword>
<keyword evidence="3 7" id="KW-1003">Cell membrane</keyword>
<evidence type="ECO:0000256" key="6">
    <source>
        <dbReference type="ARBA" id="ARBA00023136"/>
    </source>
</evidence>
<dbReference type="Gene3D" id="3.40.50.12790">
    <property type="entry name" value="FHIPEP family, domain 4"/>
    <property type="match status" value="1"/>
</dbReference>
<dbReference type="PANTHER" id="PTHR30161:SF1">
    <property type="entry name" value="FLAGELLAR BIOSYNTHESIS PROTEIN FLHA-RELATED"/>
    <property type="match status" value="1"/>
</dbReference>
<feature type="transmembrane region" description="Helical" evidence="7">
    <location>
        <begin position="279"/>
        <end position="295"/>
    </location>
</feature>
<dbReference type="GO" id="GO:0044780">
    <property type="term" value="P:bacterial-type flagellum assembly"/>
    <property type="evidence" value="ECO:0007669"/>
    <property type="project" value="InterPro"/>
</dbReference>
<dbReference type="PANTHER" id="PTHR30161">
    <property type="entry name" value="FLAGELLAR EXPORT PROTEIN, MEMBRANE FLHA SUBUNIT-RELATED"/>
    <property type="match status" value="1"/>
</dbReference>
<keyword evidence="7" id="KW-0653">Protein transport</keyword>
<sequence length="691" mass="75656">MNQGNGILNALGRNTDVLLAVAVVSILVFMILPLPPFLLDILIALNITLSIVVLLISMYITSPLELSVFPGLLLILTLFRLSLNIASTRLILGDGYAGKIIFAFGSFVVKGNYVVGFIVFIILVIIQFVVITKGAGRIAEVAARFTLDAMPGKQMSIDADLNAGIITEEEARRRREMIQREAEFYGAMDGASKFVRGDAIAGLIITVVNIVGGLIIGVLQRGMTFQGALQTYTLLTIGDGLVSQIPALIISVSAGMVVTRNASGNQFDVELKGQIFQRPKALLIASGVLAFFAIVPGLPMFPFLVLSVVSGVAGYLGTKLEKVKVTVQEIKPQKQTLQQEEKVEKLIQVDPIEIEIGYGLIPLADEEQGGTLFKRIIGIRKQLALELGIIVPPVRVRDNIHLQPNEYVIKIRGNKVASWEVKPGFYLAMNPGTAESEIADGIKVKEPVYGFDAYWIPPHRKEEVEVSGYTVVEPVSVIATHLIEILRRNAGKILSRQDVKVLIDSLREDYPALVEEINAETLPIGTIQKVLQNLLSEGIPIRDMVTILEALLDYSRVTKNVDVLTEYIRHSLSETIARLYQDDNGVIHAIQLDPRIEELITQALQQGASQTQTLGLPPNLVRAINNSVKDNIEIAKGLGYAPVVICSATVRLYFYRLIHSSFPDVSVISYTELPTDVDIEIIGRIKINNGA</sequence>
<gene>
    <name evidence="7" type="primary">flhA</name>
    <name evidence="8" type="ORF">JGI1_01568</name>
</gene>
<keyword evidence="8" id="KW-0282">Flagellum</keyword>
<dbReference type="InterPro" id="IPR001712">
    <property type="entry name" value="T3SS_FHIPEP"/>
</dbReference>
<evidence type="ECO:0000256" key="1">
    <source>
        <dbReference type="ARBA" id="ARBA00004651"/>
    </source>
</evidence>
<dbReference type="InterPro" id="IPR006301">
    <property type="entry name" value="FlhA"/>
</dbReference>
<dbReference type="Gene3D" id="3.40.30.60">
    <property type="entry name" value="FHIPEP family, domain 1"/>
    <property type="match status" value="1"/>
</dbReference>
<evidence type="ECO:0000256" key="3">
    <source>
        <dbReference type="ARBA" id="ARBA00022475"/>
    </source>
</evidence>
<keyword evidence="8" id="KW-0969">Cilium</keyword>
<keyword evidence="7" id="KW-1006">Bacterial flagellum protein export</keyword>
<comment type="subcellular location">
    <subcellularLocation>
        <location evidence="1 7">Cell membrane</location>
        <topology evidence="1 7">Multi-pass membrane protein</topology>
    </subcellularLocation>
</comment>
<dbReference type="GO" id="GO:0005886">
    <property type="term" value="C:plasma membrane"/>
    <property type="evidence" value="ECO:0007669"/>
    <property type="project" value="UniProtKB-SubCell"/>
</dbReference>
<feature type="transmembrane region" description="Helical" evidence="7">
    <location>
        <begin position="240"/>
        <end position="258"/>
    </location>
</feature>
<dbReference type="Gene3D" id="1.10.8.540">
    <property type="entry name" value="FHIPEP family, domain 3"/>
    <property type="match status" value="1"/>
</dbReference>
<feature type="transmembrane region" description="Helical" evidence="7">
    <location>
        <begin position="113"/>
        <end position="131"/>
    </location>
</feature>
<organism evidence="8 9">
    <name type="scientific">Candidatus Thermokryptus mobilis</name>
    <dbReference type="NCBI Taxonomy" id="1643428"/>
    <lineage>
        <taxon>Bacteria</taxon>
        <taxon>Pseudomonadati</taxon>
        <taxon>Candidatus Kryptoniota</taxon>
        <taxon>Candidatus Thermokryptus</taxon>
    </lineage>
</organism>
<evidence type="ECO:0000313" key="9">
    <source>
        <dbReference type="Proteomes" id="UP000320623"/>
    </source>
</evidence>
<dbReference type="NCBIfam" id="TIGR01398">
    <property type="entry name" value="FlhA"/>
    <property type="match status" value="1"/>
</dbReference>
<dbReference type="PRINTS" id="PR00949">
    <property type="entry name" value="TYPE3IMAPROT"/>
</dbReference>
<evidence type="ECO:0000256" key="4">
    <source>
        <dbReference type="ARBA" id="ARBA00022692"/>
    </source>
</evidence>
<keyword evidence="5 7" id="KW-1133">Transmembrane helix</keyword>
<comment type="similarity">
    <text evidence="2 7">Belongs to the FHIPEP (flagella/HR/invasion proteins export pore) family.</text>
</comment>
<dbReference type="PIRSF" id="PIRSF005419">
    <property type="entry name" value="FlhA"/>
    <property type="match status" value="1"/>
</dbReference>
<evidence type="ECO:0000256" key="7">
    <source>
        <dbReference type="RuleBase" id="RU364093"/>
    </source>
</evidence>
<dbReference type="EMBL" id="FAOO01000010">
    <property type="protein sequence ID" value="CUU06615.1"/>
    <property type="molecule type" value="Genomic_DNA"/>
</dbReference>
<reference evidence="9" key="1">
    <citation type="submission" date="2015-11" db="EMBL/GenBank/DDBJ databases">
        <authorList>
            <person name="Varghese N."/>
        </authorList>
    </citation>
    <scope>NUCLEOTIDE SEQUENCE [LARGE SCALE GENOMIC DNA]</scope>
</reference>
<feature type="transmembrane region" description="Helical" evidence="7">
    <location>
        <begin position="90"/>
        <end position="107"/>
    </location>
</feature>
<dbReference type="OrthoDB" id="9759185at2"/>
<feature type="transmembrane region" description="Helical" evidence="7">
    <location>
        <begin position="17"/>
        <end position="34"/>
    </location>
</feature>
<comment type="function">
    <text evidence="7">Required for formation of the rod structure of the flagellar apparatus. Together with FliI and FliH, may constitute the export apparatus of flagellin.</text>
</comment>
<evidence type="ECO:0000256" key="5">
    <source>
        <dbReference type="ARBA" id="ARBA00022989"/>
    </source>
</evidence>
<dbReference type="RefSeq" id="WP_140945302.1">
    <property type="nucleotide sequence ID" value="NZ_FAOO01000010.1"/>
</dbReference>
<keyword evidence="4 7" id="KW-0812">Transmembrane</keyword>
<dbReference type="InterPro" id="IPR042194">
    <property type="entry name" value="FHIPEP_1"/>
</dbReference>
<protein>
    <recommendedName>
        <fullName evidence="7">Flagellar biosynthesis protein FlhA</fullName>
    </recommendedName>
</protein>
<dbReference type="InterPro" id="IPR042196">
    <property type="entry name" value="FHIPEP_4"/>
</dbReference>
<feature type="transmembrane region" description="Helical" evidence="7">
    <location>
        <begin position="199"/>
        <end position="220"/>
    </location>
</feature>